<feature type="transmembrane region" description="Helical" evidence="2">
    <location>
        <begin position="364"/>
        <end position="383"/>
    </location>
</feature>
<name>A0AAJ0BVU8_9PEZI</name>
<dbReference type="AlphaFoldDB" id="A0AAJ0BVU8"/>
<keyword evidence="4" id="KW-1185">Reference proteome</keyword>
<dbReference type="RefSeq" id="XP_060281623.1">
    <property type="nucleotide sequence ID" value="XM_060428430.1"/>
</dbReference>
<dbReference type="GeneID" id="85311617"/>
<proteinExistence type="predicted"/>
<dbReference type="PANTHER" id="PTHR37577:SF1">
    <property type="entry name" value="INTEGRAL MEMBRANE PROTEIN"/>
    <property type="match status" value="1"/>
</dbReference>
<evidence type="ECO:0000313" key="4">
    <source>
        <dbReference type="Proteomes" id="UP001244011"/>
    </source>
</evidence>
<evidence type="ECO:0000313" key="3">
    <source>
        <dbReference type="EMBL" id="KAK1765410.1"/>
    </source>
</evidence>
<protein>
    <submittedName>
        <fullName evidence="3">Uncharacterized protein</fullName>
    </submittedName>
</protein>
<keyword evidence="2" id="KW-0812">Transmembrane</keyword>
<feature type="transmembrane region" description="Helical" evidence="2">
    <location>
        <begin position="139"/>
        <end position="163"/>
    </location>
</feature>
<dbReference type="PANTHER" id="PTHR37577">
    <property type="entry name" value="INTEGRAL MEMBRANE PROTEIN"/>
    <property type="match status" value="1"/>
</dbReference>
<feature type="transmembrane region" description="Helical" evidence="2">
    <location>
        <begin position="505"/>
        <end position="526"/>
    </location>
</feature>
<feature type="transmembrane region" description="Helical" evidence="2">
    <location>
        <begin position="175"/>
        <end position="194"/>
    </location>
</feature>
<dbReference type="Proteomes" id="UP001244011">
    <property type="component" value="Unassembled WGS sequence"/>
</dbReference>
<organism evidence="3 4">
    <name type="scientific">Phialemonium atrogriseum</name>
    <dbReference type="NCBI Taxonomy" id="1093897"/>
    <lineage>
        <taxon>Eukaryota</taxon>
        <taxon>Fungi</taxon>
        <taxon>Dikarya</taxon>
        <taxon>Ascomycota</taxon>
        <taxon>Pezizomycotina</taxon>
        <taxon>Sordariomycetes</taxon>
        <taxon>Sordariomycetidae</taxon>
        <taxon>Cephalothecales</taxon>
        <taxon>Cephalothecaceae</taxon>
        <taxon>Phialemonium</taxon>
    </lineage>
</organism>
<feature type="transmembrane region" description="Helical" evidence="2">
    <location>
        <begin position="29"/>
        <end position="53"/>
    </location>
</feature>
<feature type="transmembrane region" description="Helical" evidence="2">
    <location>
        <begin position="473"/>
        <end position="493"/>
    </location>
</feature>
<keyword evidence="2" id="KW-1133">Transmembrane helix</keyword>
<keyword evidence="2" id="KW-0472">Membrane</keyword>
<evidence type="ECO:0000256" key="2">
    <source>
        <dbReference type="SAM" id="Phobius"/>
    </source>
</evidence>
<accession>A0AAJ0BVU8</accession>
<sequence>MSKENQTFVYIDGKRYNCSQDEAVDLDVAGIGVMVSFWASAAITFICIIVGYLRGTLPGVPQNEADSLIKGLIRQPWTCRETLFSSRPISKAHDKIPRAESGSRIEEAFESFLLSFSDQQLVTGLAMLVSMFSKGDITIYSFQLATAVAWFSSTIHLATLVVLRRFLRRNKWSRILRVSIMLVVVVLLLAANSISVTTDLSHSRNRPSDAIFCAYRKTKYKGVDLFSIIWLVYAFTTRVIQVSVPEPSDTSRQRIFDRFRNRLGNMPTIRDRVSSRIAALRQQEHPSVSTKFHLAFSAIYFAHIELSSSFAWQVIWLTFSFGYGVRISTDSWSFCYSMAEYWQDPSSDPARCLTPALQMGFGQIVPLVLLALPVLSFVGAFFGETTTTPETANATTNATSPIVEGGNPDPGNHTEAESSNFVDPETSAFNTIAQQAPTNSGERFGIAEPTESLDDRGNLPNPDPYELLMVRGFVIFLCSIYFAFVVLLVVSGLNLATLSIFAMDILYLLDEARAFAVALHIVPFVLMRQARGRQREESV</sequence>
<dbReference type="InterPro" id="IPR053018">
    <property type="entry name" value="Elsinochrome_Biosynth-Asso"/>
</dbReference>
<comment type="caution">
    <text evidence="3">The sequence shown here is derived from an EMBL/GenBank/DDBJ whole genome shotgun (WGS) entry which is preliminary data.</text>
</comment>
<evidence type="ECO:0000256" key="1">
    <source>
        <dbReference type="SAM" id="MobiDB-lite"/>
    </source>
</evidence>
<dbReference type="EMBL" id="MU839015">
    <property type="protein sequence ID" value="KAK1765410.1"/>
    <property type="molecule type" value="Genomic_DNA"/>
</dbReference>
<feature type="region of interest" description="Disordered" evidence="1">
    <location>
        <begin position="388"/>
        <end position="419"/>
    </location>
</feature>
<gene>
    <name evidence="3" type="ORF">QBC33DRAFT_544239</name>
</gene>
<feature type="compositionally biased region" description="Low complexity" evidence="1">
    <location>
        <begin position="388"/>
        <end position="399"/>
    </location>
</feature>
<reference evidence="3" key="1">
    <citation type="submission" date="2023-06" db="EMBL/GenBank/DDBJ databases">
        <title>Genome-scale phylogeny and comparative genomics of the fungal order Sordariales.</title>
        <authorList>
            <consortium name="Lawrence Berkeley National Laboratory"/>
            <person name="Hensen N."/>
            <person name="Bonometti L."/>
            <person name="Westerberg I."/>
            <person name="Brannstrom I.O."/>
            <person name="Guillou S."/>
            <person name="Cros-Aarteil S."/>
            <person name="Calhoun S."/>
            <person name="Haridas S."/>
            <person name="Kuo A."/>
            <person name="Mondo S."/>
            <person name="Pangilinan J."/>
            <person name="Riley R."/>
            <person name="Labutti K."/>
            <person name="Andreopoulos B."/>
            <person name="Lipzen A."/>
            <person name="Chen C."/>
            <person name="Yanf M."/>
            <person name="Daum C."/>
            <person name="Ng V."/>
            <person name="Clum A."/>
            <person name="Steindorff A."/>
            <person name="Ohm R."/>
            <person name="Martin F."/>
            <person name="Silar P."/>
            <person name="Natvig D."/>
            <person name="Lalanne C."/>
            <person name="Gautier V."/>
            <person name="Ament-Velasquez S.L."/>
            <person name="Kruys A."/>
            <person name="Hutchinson M.I."/>
            <person name="Powell A.J."/>
            <person name="Barry K."/>
            <person name="Miller A.N."/>
            <person name="Grigoriev I.V."/>
            <person name="Debuchy R."/>
            <person name="Gladieux P."/>
            <person name="Thoren M.H."/>
            <person name="Johannesson H."/>
        </authorList>
    </citation>
    <scope>NUCLEOTIDE SEQUENCE</scope>
    <source>
        <strain evidence="3">8032-3</strain>
    </source>
</reference>